<protein>
    <recommendedName>
        <fullName evidence="1">KRAB domain-containing protein</fullName>
    </recommendedName>
</protein>
<evidence type="ECO:0000313" key="3">
    <source>
        <dbReference type="Proteomes" id="UP000694522"/>
    </source>
</evidence>
<reference evidence="2" key="1">
    <citation type="submission" date="2025-08" db="UniProtKB">
        <authorList>
            <consortium name="Ensembl"/>
        </authorList>
    </citation>
    <scope>IDENTIFICATION</scope>
</reference>
<dbReference type="InterPro" id="IPR050169">
    <property type="entry name" value="Krueppel_C2H2_ZnF"/>
</dbReference>
<dbReference type="Gene3D" id="6.10.140.140">
    <property type="match status" value="1"/>
</dbReference>
<keyword evidence="3" id="KW-1185">Reference proteome</keyword>
<dbReference type="CDD" id="cd07765">
    <property type="entry name" value="KRAB_A-box"/>
    <property type="match status" value="1"/>
</dbReference>
<dbReference type="GO" id="GO:0006355">
    <property type="term" value="P:regulation of DNA-templated transcription"/>
    <property type="evidence" value="ECO:0007669"/>
    <property type="project" value="InterPro"/>
</dbReference>
<name>A0A8B9F2U4_9PSIT</name>
<organism evidence="2 3">
    <name type="scientific">Amazona collaria</name>
    <name type="common">yellow-billed parrot</name>
    <dbReference type="NCBI Taxonomy" id="241587"/>
    <lineage>
        <taxon>Eukaryota</taxon>
        <taxon>Metazoa</taxon>
        <taxon>Chordata</taxon>
        <taxon>Craniata</taxon>
        <taxon>Vertebrata</taxon>
        <taxon>Euteleostomi</taxon>
        <taxon>Archelosauria</taxon>
        <taxon>Archosauria</taxon>
        <taxon>Dinosauria</taxon>
        <taxon>Saurischia</taxon>
        <taxon>Theropoda</taxon>
        <taxon>Coelurosauria</taxon>
        <taxon>Aves</taxon>
        <taxon>Neognathae</taxon>
        <taxon>Neoaves</taxon>
        <taxon>Telluraves</taxon>
        <taxon>Australaves</taxon>
        <taxon>Psittaciformes</taxon>
        <taxon>Psittacidae</taxon>
        <taxon>Amazona</taxon>
    </lineage>
</organism>
<evidence type="ECO:0000259" key="1">
    <source>
        <dbReference type="PROSITE" id="PS50805"/>
    </source>
</evidence>
<feature type="domain" description="KRAB" evidence="1">
    <location>
        <begin position="16"/>
        <end position="88"/>
    </location>
</feature>
<dbReference type="Pfam" id="PF01352">
    <property type="entry name" value="KRAB"/>
    <property type="match status" value="1"/>
</dbReference>
<dbReference type="SMART" id="SM00349">
    <property type="entry name" value="KRAB"/>
    <property type="match status" value="1"/>
</dbReference>
<dbReference type="AlphaFoldDB" id="A0A8B9F2U4"/>
<accession>A0A8B9F2U4</accession>
<reference evidence="2" key="2">
    <citation type="submission" date="2025-09" db="UniProtKB">
        <authorList>
            <consortium name="Ensembl"/>
        </authorList>
    </citation>
    <scope>IDENTIFICATION</scope>
</reference>
<dbReference type="PANTHER" id="PTHR23232">
    <property type="entry name" value="KRAB DOMAIN C2H2 ZINC FINGER"/>
    <property type="match status" value="1"/>
</dbReference>
<sequence>MPLQPPLLPERAHVPVTFVDIAVYFSAEEWKNLEEWQKELYNNLVKENYESLISLGKHPFSPLFHLPPCSWRWAAGEDRGAVPPRRAP</sequence>
<dbReference type="SUPFAM" id="SSF109640">
    <property type="entry name" value="KRAB domain (Kruppel-associated box)"/>
    <property type="match status" value="1"/>
</dbReference>
<dbReference type="Proteomes" id="UP000694522">
    <property type="component" value="Unplaced"/>
</dbReference>
<dbReference type="Ensembl" id="ENSACOT00000002016.1">
    <property type="protein sequence ID" value="ENSACOP00000001955.1"/>
    <property type="gene ID" value="ENSACOG00000001403.1"/>
</dbReference>
<dbReference type="PROSITE" id="PS50805">
    <property type="entry name" value="KRAB"/>
    <property type="match status" value="1"/>
</dbReference>
<proteinExistence type="predicted"/>
<evidence type="ECO:0000313" key="2">
    <source>
        <dbReference type="Ensembl" id="ENSACOP00000001955.1"/>
    </source>
</evidence>
<dbReference type="PANTHER" id="PTHR23232:SF121">
    <property type="entry name" value="ZINC FINGER PROTEIN 282"/>
    <property type="match status" value="1"/>
</dbReference>
<dbReference type="InterPro" id="IPR036051">
    <property type="entry name" value="KRAB_dom_sf"/>
</dbReference>
<dbReference type="InterPro" id="IPR001909">
    <property type="entry name" value="KRAB"/>
</dbReference>